<dbReference type="InterPro" id="IPR014711">
    <property type="entry name" value="TopoI_cat_a-hlx-sub_euk"/>
</dbReference>
<dbReference type="GO" id="GO:0007059">
    <property type="term" value="P:chromosome segregation"/>
    <property type="evidence" value="ECO:0007669"/>
    <property type="project" value="TreeGrafter"/>
</dbReference>
<keyword evidence="3" id="KW-0413">Isomerase</keyword>
<reference evidence="3" key="2">
    <citation type="submission" date="2014-07" db="EMBL/GenBank/DDBJ databases">
        <authorList>
            <person name="Hull J."/>
        </authorList>
    </citation>
    <scope>NUCLEOTIDE SEQUENCE</scope>
</reference>
<protein>
    <submittedName>
        <fullName evidence="3">DNA topoisomerase 1</fullName>
    </submittedName>
</protein>
<dbReference type="AlphaFoldDB" id="A0A0A9YFZ7"/>
<dbReference type="PROSITE" id="PS52038">
    <property type="entry name" value="TOPO_IB_2"/>
    <property type="match status" value="1"/>
</dbReference>
<dbReference type="GO" id="GO:0003917">
    <property type="term" value="F:DNA topoisomerase type I (single strand cut, ATP-independent) activity"/>
    <property type="evidence" value="ECO:0007669"/>
    <property type="project" value="InterPro"/>
</dbReference>
<feature type="domain" description="DNA topoisomerase I eukaryotic-type" evidence="2">
    <location>
        <begin position="1"/>
        <end position="118"/>
    </location>
</feature>
<proteinExistence type="predicted"/>
<dbReference type="Gene3D" id="3.90.15.10">
    <property type="entry name" value="Topoisomerase I, Chain A, domain 3"/>
    <property type="match status" value="1"/>
</dbReference>
<comment type="caution">
    <text evidence="1">Lacks conserved residue(s) required for the propagation of feature annotation.</text>
</comment>
<dbReference type="InterPro" id="IPR013500">
    <property type="entry name" value="TopoI_cat_euk"/>
</dbReference>
<dbReference type="GO" id="GO:0003677">
    <property type="term" value="F:DNA binding"/>
    <property type="evidence" value="ECO:0007669"/>
    <property type="project" value="UniProtKB-UniRule"/>
</dbReference>
<dbReference type="GO" id="GO:0005730">
    <property type="term" value="C:nucleolus"/>
    <property type="evidence" value="ECO:0007669"/>
    <property type="project" value="TreeGrafter"/>
</dbReference>
<dbReference type="GO" id="GO:0006260">
    <property type="term" value="P:DNA replication"/>
    <property type="evidence" value="ECO:0007669"/>
    <property type="project" value="TreeGrafter"/>
</dbReference>
<dbReference type="PANTHER" id="PTHR10290:SF3">
    <property type="entry name" value="DNA TOPOISOMERASE 1"/>
    <property type="match status" value="1"/>
</dbReference>
<dbReference type="SUPFAM" id="SSF56349">
    <property type="entry name" value="DNA breaking-rejoining enzymes"/>
    <property type="match status" value="1"/>
</dbReference>
<dbReference type="PANTHER" id="PTHR10290">
    <property type="entry name" value="DNA TOPOISOMERASE I"/>
    <property type="match status" value="1"/>
</dbReference>
<evidence type="ECO:0000256" key="1">
    <source>
        <dbReference type="PROSITE-ProRule" id="PRU01382"/>
    </source>
</evidence>
<accession>A0A0A9YFZ7</accession>
<dbReference type="Pfam" id="PF01028">
    <property type="entry name" value="Topoisom_I"/>
    <property type="match status" value="1"/>
</dbReference>
<dbReference type="GO" id="GO:0006265">
    <property type="term" value="P:DNA topological change"/>
    <property type="evidence" value="ECO:0007669"/>
    <property type="project" value="InterPro"/>
</dbReference>
<dbReference type="InterPro" id="IPR051062">
    <property type="entry name" value="Topoisomerase_IB"/>
</dbReference>
<dbReference type="GO" id="GO:0005694">
    <property type="term" value="C:chromosome"/>
    <property type="evidence" value="ECO:0007669"/>
    <property type="project" value="InterPro"/>
</dbReference>
<dbReference type="InterPro" id="IPR013499">
    <property type="entry name" value="TopoI_euk"/>
</dbReference>
<dbReference type="EMBL" id="GBHO01013576">
    <property type="protein sequence ID" value="JAG30028.1"/>
    <property type="molecule type" value="Transcribed_RNA"/>
</dbReference>
<gene>
    <name evidence="3" type="primary">top1</name>
    <name evidence="3" type="ORF">CM83_7191</name>
</gene>
<organism evidence="3">
    <name type="scientific">Lygus hesperus</name>
    <name type="common">Western plant bug</name>
    <dbReference type="NCBI Taxonomy" id="30085"/>
    <lineage>
        <taxon>Eukaryota</taxon>
        <taxon>Metazoa</taxon>
        <taxon>Ecdysozoa</taxon>
        <taxon>Arthropoda</taxon>
        <taxon>Hexapoda</taxon>
        <taxon>Insecta</taxon>
        <taxon>Pterygota</taxon>
        <taxon>Neoptera</taxon>
        <taxon>Paraneoptera</taxon>
        <taxon>Hemiptera</taxon>
        <taxon>Heteroptera</taxon>
        <taxon>Panheteroptera</taxon>
        <taxon>Cimicomorpha</taxon>
        <taxon>Miridae</taxon>
        <taxon>Mirini</taxon>
        <taxon>Lygus</taxon>
    </lineage>
</organism>
<reference evidence="3" key="1">
    <citation type="journal article" date="2014" name="PLoS ONE">
        <title>Transcriptome-Based Identification of ABC Transporters in the Western Tarnished Plant Bug Lygus hesperus.</title>
        <authorList>
            <person name="Hull J.J."/>
            <person name="Chaney K."/>
            <person name="Geib S.M."/>
            <person name="Fabrick J.A."/>
            <person name="Brent C.S."/>
            <person name="Walsh D."/>
            <person name="Lavine L.C."/>
        </authorList>
    </citation>
    <scope>NUCLEOTIDE SEQUENCE</scope>
</reference>
<sequence length="120" mass="13714">MRGKKPHKDIFDQLTPTHLNEYLKSFMDGLSAKVFRTYNASITLDRWFKEKPVNENASVHDKLTYFNKANTEVAILCNHQKSVSKNVVNQLMQLGTKAKYTHAIINELEKAKAMMKTGAV</sequence>
<keyword evidence="1" id="KW-0238">DNA-binding</keyword>
<dbReference type="InterPro" id="IPR011010">
    <property type="entry name" value="DNA_brk_join_enz"/>
</dbReference>
<evidence type="ECO:0000313" key="3">
    <source>
        <dbReference type="EMBL" id="JAG30028.1"/>
    </source>
</evidence>
<dbReference type="SMART" id="SM00435">
    <property type="entry name" value="TOPEUc"/>
    <property type="match status" value="1"/>
</dbReference>
<evidence type="ECO:0000259" key="2">
    <source>
        <dbReference type="SMART" id="SM00435"/>
    </source>
</evidence>
<name>A0A0A9YFZ7_LYGHE</name>